<evidence type="ECO:0000256" key="3">
    <source>
        <dbReference type="ARBA" id="ARBA00022614"/>
    </source>
</evidence>
<dbReference type="PROSITE" id="PS51450">
    <property type="entry name" value="LRR"/>
    <property type="match status" value="1"/>
</dbReference>
<dbReference type="EMBL" id="NMUH01001713">
    <property type="protein sequence ID" value="MQL94762.1"/>
    <property type="molecule type" value="Genomic_DNA"/>
</dbReference>
<keyword evidence="5 13" id="KW-0732">Signal</keyword>
<keyword evidence="6" id="KW-0677">Repeat</keyword>
<evidence type="ECO:0000256" key="12">
    <source>
        <dbReference type="SAM" id="Phobius"/>
    </source>
</evidence>
<accession>A0A843V8P0</accession>
<keyword evidence="4 12" id="KW-0812">Transmembrane</keyword>
<evidence type="ECO:0000313" key="16">
    <source>
        <dbReference type="Proteomes" id="UP000652761"/>
    </source>
</evidence>
<keyword evidence="16" id="KW-1185">Reference proteome</keyword>
<evidence type="ECO:0000256" key="5">
    <source>
        <dbReference type="ARBA" id="ARBA00022729"/>
    </source>
</evidence>
<dbReference type="FunFam" id="3.80.10.10:FF:000234">
    <property type="entry name" value="Probable inactive receptor kinase RLK902"/>
    <property type="match status" value="1"/>
</dbReference>
<dbReference type="AlphaFoldDB" id="A0A843V8P0"/>
<keyword evidence="8 11" id="KW-0067">ATP-binding</keyword>
<dbReference type="PANTHER" id="PTHR48010">
    <property type="entry name" value="OS05G0588300 PROTEIN"/>
    <property type="match status" value="1"/>
</dbReference>
<dbReference type="SUPFAM" id="SSF52058">
    <property type="entry name" value="L domain-like"/>
    <property type="match status" value="1"/>
</dbReference>
<dbReference type="InterPro" id="IPR013210">
    <property type="entry name" value="LRR_N_plant-typ"/>
</dbReference>
<reference evidence="15" key="1">
    <citation type="submission" date="2017-07" db="EMBL/GenBank/DDBJ databases">
        <title>Taro Niue Genome Assembly and Annotation.</title>
        <authorList>
            <person name="Atibalentja N."/>
            <person name="Keating K."/>
            <person name="Fields C.J."/>
        </authorList>
    </citation>
    <scope>NUCLEOTIDE SEQUENCE</scope>
    <source>
        <strain evidence="15">Niue_2</strain>
        <tissue evidence="15">Leaf</tissue>
    </source>
</reference>
<feature type="signal peptide" evidence="13">
    <location>
        <begin position="1"/>
        <end position="23"/>
    </location>
</feature>
<proteinExistence type="predicted"/>
<keyword evidence="9 12" id="KW-1133">Transmembrane helix</keyword>
<dbReference type="InterPro" id="IPR011009">
    <property type="entry name" value="Kinase-like_dom_sf"/>
</dbReference>
<dbReference type="GO" id="GO:0004672">
    <property type="term" value="F:protein kinase activity"/>
    <property type="evidence" value="ECO:0007669"/>
    <property type="project" value="InterPro"/>
</dbReference>
<dbReference type="PRINTS" id="PR00019">
    <property type="entry name" value="LEURICHRPT"/>
</dbReference>
<feature type="transmembrane region" description="Helical" evidence="12">
    <location>
        <begin position="257"/>
        <end position="281"/>
    </location>
</feature>
<feature type="domain" description="Protein kinase" evidence="14">
    <location>
        <begin position="332"/>
        <end position="437"/>
    </location>
</feature>
<dbReference type="OrthoDB" id="676979at2759"/>
<dbReference type="PROSITE" id="PS00107">
    <property type="entry name" value="PROTEIN_KINASE_ATP"/>
    <property type="match status" value="1"/>
</dbReference>
<name>A0A843V8P0_COLES</name>
<evidence type="ECO:0000256" key="1">
    <source>
        <dbReference type="ARBA" id="ARBA00004162"/>
    </source>
</evidence>
<evidence type="ECO:0000256" key="9">
    <source>
        <dbReference type="ARBA" id="ARBA00022989"/>
    </source>
</evidence>
<evidence type="ECO:0000256" key="7">
    <source>
        <dbReference type="ARBA" id="ARBA00022741"/>
    </source>
</evidence>
<evidence type="ECO:0000259" key="14">
    <source>
        <dbReference type="PROSITE" id="PS50011"/>
    </source>
</evidence>
<dbReference type="GO" id="GO:0005524">
    <property type="term" value="F:ATP binding"/>
    <property type="evidence" value="ECO:0007669"/>
    <property type="project" value="UniProtKB-UniRule"/>
</dbReference>
<evidence type="ECO:0000256" key="13">
    <source>
        <dbReference type="SAM" id="SignalP"/>
    </source>
</evidence>
<dbReference type="Proteomes" id="UP000652761">
    <property type="component" value="Unassembled WGS sequence"/>
</dbReference>
<dbReference type="Pfam" id="PF08263">
    <property type="entry name" value="LRRNT_2"/>
    <property type="match status" value="1"/>
</dbReference>
<feature type="chain" id="PRO_5032587825" description="Protein kinase domain-containing protein" evidence="13">
    <location>
        <begin position="24"/>
        <end position="437"/>
    </location>
</feature>
<dbReference type="InterPro" id="IPR032675">
    <property type="entry name" value="LRR_dom_sf"/>
</dbReference>
<keyword evidence="7 11" id="KW-0547">Nucleotide-binding</keyword>
<evidence type="ECO:0000256" key="11">
    <source>
        <dbReference type="PROSITE-ProRule" id="PRU10141"/>
    </source>
</evidence>
<dbReference type="InterPro" id="IPR000719">
    <property type="entry name" value="Prot_kinase_dom"/>
</dbReference>
<evidence type="ECO:0000256" key="4">
    <source>
        <dbReference type="ARBA" id="ARBA00022692"/>
    </source>
</evidence>
<dbReference type="Gene3D" id="3.30.200.20">
    <property type="entry name" value="Phosphorylase Kinase, domain 1"/>
    <property type="match status" value="1"/>
</dbReference>
<gene>
    <name evidence="15" type="ORF">Taro_027424</name>
</gene>
<feature type="binding site" evidence="11">
    <location>
        <position position="369"/>
    </location>
    <ligand>
        <name>ATP</name>
        <dbReference type="ChEBI" id="CHEBI:30616"/>
    </ligand>
</feature>
<dbReference type="SUPFAM" id="SSF56112">
    <property type="entry name" value="Protein kinase-like (PK-like)"/>
    <property type="match status" value="1"/>
</dbReference>
<keyword evidence="10 12" id="KW-0472">Membrane</keyword>
<dbReference type="Pfam" id="PF13855">
    <property type="entry name" value="LRR_8"/>
    <property type="match status" value="1"/>
</dbReference>
<evidence type="ECO:0000256" key="8">
    <source>
        <dbReference type="ARBA" id="ARBA00022840"/>
    </source>
</evidence>
<dbReference type="InterPro" id="IPR050994">
    <property type="entry name" value="At_inactive_RLKs"/>
</dbReference>
<evidence type="ECO:0000256" key="10">
    <source>
        <dbReference type="ARBA" id="ARBA00023136"/>
    </source>
</evidence>
<comment type="caution">
    <text evidence="15">The sequence shown here is derived from an EMBL/GenBank/DDBJ whole genome shotgun (WGS) entry which is preliminary data.</text>
</comment>
<dbReference type="Pfam" id="PF07714">
    <property type="entry name" value="PK_Tyr_Ser-Thr"/>
    <property type="match status" value="1"/>
</dbReference>
<organism evidence="15 16">
    <name type="scientific">Colocasia esculenta</name>
    <name type="common">Wild taro</name>
    <name type="synonym">Arum esculentum</name>
    <dbReference type="NCBI Taxonomy" id="4460"/>
    <lineage>
        <taxon>Eukaryota</taxon>
        <taxon>Viridiplantae</taxon>
        <taxon>Streptophyta</taxon>
        <taxon>Embryophyta</taxon>
        <taxon>Tracheophyta</taxon>
        <taxon>Spermatophyta</taxon>
        <taxon>Magnoliopsida</taxon>
        <taxon>Liliopsida</taxon>
        <taxon>Araceae</taxon>
        <taxon>Aroideae</taxon>
        <taxon>Colocasieae</taxon>
        <taxon>Colocasia</taxon>
    </lineage>
</organism>
<dbReference type="InterPro" id="IPR017441">
    <property type="entry name" value="Protein_kinase_ATP_BS"/>
</dbReference>
<evidence type="ECO:0000313" key="15">
    <source>
        <dbReference type="EMBL" id="MQL94762.1"/>
    </source>
</evidence>
<evidence type="ECO:0000256" key="2">
    <source>
        <dbReference type="ARBA" id="ARBA00022553"/>
    </source>
</evidence>
<dbReference type="PANTHER" id="PTHR48010:SF6">
    <property type="entry name" value="OS01G0223600 PROTEIN"/>
    <property type="match status" value="1"/>
</dbReference>
<protein>
    <recommendedName>
        <fullName evidence="14">Protein kinase domain-containing protein</fullName>
    </recommendedName>
</protein>
<dbReference type="FunFam" id="3.30.200.20:FF:000307">
    <property type="entry name" value="pollen receptor-like kinase 1"/>
    <property type="match status" value="1"/>
</dbReference>
<keyword evidence="3" id="KW-0433">Leucine-rich repeat</keyword>
<dbReference type="Pfam" id="PF00560">
    <property type="entry name" value="LRR_1"/>
    <property type="match status" value="3"/>
</dbReference>
<keyword evidence="2" id="KW-0597">Phosphoprotein</keyword>
<dbReference type="InterPro" id="IPR001611">
    <property type="entry name" value="Leu-rich_rpt"/>
</dbReference>
<sequence length="437" mass="47442">MEGFFAFFLGFLLLGWGASSSQGAADPALDKRSLLDFIRSLHHGRLLNWSPSVPVCGYWVGVTCSADGSRVVALRLPGVGLSGQIPQNTLGRLTALQTLSLRSNNLSGAFPADLANLTSLTDLHLQFNNFSGPLPADFSLWRNLTVVDLSFNAFSGSIPSSLSNLTQLTALNLSNNSLSGKIPDLHLLNLKVLNLSGNHLTGSIPESLRRFPSSSFSGNNLYPLNSTKSSPSPSPHAHRIAPMPTARVSGRKLSESVILGIIVGGSALGFVMFALLLLLFCSRKSEQTVVSGKLTKGDSSPEKAVTRSQDENNTLVFFEGCTFAFDLEDLLRASAEVLGKGTFGTAYKAVLEDSTTVMVKRLKEVAVGKREFEQQMEIVGRLKHENVAELRAYYYSKDEKLMVYDFFNLGSVSSMLHGIPGWESWIGTSQETMRLQL</sequence>
<comment type="subcellular location">
    <subcellularLocation>
        <location evidence="1">Cell membrane</location>
        <topology evidence="1">Single-pass membrane protein</topology>
    </subcellularLocation>
</comment>
<dbReference type="PROSITE" id="PS50011">
    <property type="entry name" value="PROTEIN_KINASE_DOM"/>
    <property type="match status" value="1"/>
</dbReference>
<dbReference type="InterPro" id="IPR001245">
    <property type="entry name" value="Ser-Thr/Tyr_kinase_cat_dom"/>
</dbReference>
<evidence type="ECO:0000256" key="6">
    <source>
        <dbReference type="ARBA" id="ARBA00022737"/>
    </source>
</evidence>
<dbReference type="Gene3D" id="3.80.10.10">
    <property type="entry name" value="Ribonuclease Inhibitor"/>
    <property type="match status" value="2"/>
</dbReference>
<dbReference type="GO" id="GO:0005886">
    <property type="term" value="C:plasma membrane"/>
    <property type="evidence" value="ECO:0007669"/>
    <property type="project" value="UniProtKB-SubCell"/>
</dbReference>